<organism evidence="5">
    <name type="scientific">marine sediment metagenome</name>
    <dbReference type="NCBI Taxonomy" id="412755"/>
    <lineage>
        <taxon>unclassified sequences</taxon>
        <taxon>metagenomes</taxon>
        <taxon>ecological metagenomes</taxon>
    </lineage>
</organism>
<dbReference type="PANTHER" id="PTHR35008">
    <property type="entry name" value="BLL4482 PROTEIN-RELATED"/>
    <property type="match status" value="1"/>
</dbReference>
<evidence type="ECO:0000313" key="5">
    <source>
        <dbReference type="EMBL" id="KKN89890.1"/>
    </source>
</evidence>
<feature type="domain" description="Cytochrome c" evidence="4">
    <location>
        <begin position="40"/>
        <end position="148"/>
    </location>
</feature>
<dbReference type="InterPro" id="IPR051459">
    <property type="entry name" value="Cytochrome_c-type_DH"/>
</dbReference>
<dbReference type="InterPro" id="IPR036909">
    <property type="entry name" value="Cyt_c-like_dom_sf"/>
</dbReference>
<comment type="caution">
    <text evidence="5">The sequence shown here is derived from an EMBL/GenBank/DDBJ whole genome shotgun (WGS) entry which is preliminary data.</text>
</comment>
<name>A0A0F9U9K3_9ZZZZ</name>
<sequence>MLNRILTTALVGVVLGAGGFYLLTMPDPLDAATLPPEQSGDAVRGERMFWAGGCASCHAPSKAKAAAKLDLGGGDPLKTDFGTFYAPNISPHPTDGVGGWSLADFANAMQRGVDPEGEHLYPAFPYSSYVKMRSGDIADLWAFLKTLPPVAGQAPPSDLAFPFNIRRGIGLWKLFFLDDAAPVVDLGENASDAARAGRYLVEGPGHCGQCHTPRGLGGVGGLDTDAWLTGAPNPEGKGRIPDITPSKDGIGSWSASDIVYYLESGFTPDFDSVGGAMVAVQENIARLPATDREAIAAYLKAVPAGESAGK</sequence>
<gene>
    <name evidence="5" type="ORF">LCGC14_0234550</name>
</gene>
<evidence type="ECO:0000256" key="2">
    <source>
        <dbReference type="ARBA" id="ARBA00022723"/>
    </source>
</evidence>
<reference evidence="5" key="1">
    <citation type="journal article" date="2015" name="Nature">
        <title>Complex archaea that bridge the gap between prokaryotes and eukaryotes.</title>
        <authorList>
            <person name="Spang A."/>
            <person name="Saw J.H."/>
            <person name="Jorgensen S.L."/>
            <person name="Zaremba-Niedzwiedzka K."/>
            <person name="Martijn J."/>
            <person name="Lind A.E."/>
            <person name="van Eijk R."/>
            <person name="Schleper C."/>
            <person name="Guy L."/>
            <person name="Ettema T.J."/>
        </authorList>
    </citation>
    <scope>NUCLEOTIDE SEQUENCE</scope>
</reference>
<dbReference type="PANTHER" id="PTHR35008:SF8">
    <property type="entry name" value="ALCOHOL DEHYDROGENASE CYTOCHROME C SUBUNIT"/>
    <property type="match status" value="1"/>
</dbReference>
<evidence type="ECO:0000256" key="3">
    <source>
        <dbReference type="ARBA" id="ARBA00023004"/>
    </source>
</evidence>
<dbReference type="SUPFAM" id="SSF46626">
    <property type="entry name" value="Cytochrome c"/>
    <property type="match status" value="2"/>
</dbReference>
<dbReference type="GO" id="GO:0009055">
    <property type="term" value="F:electron transfer activity"/>
    <property type="evidence" value="ECO:0007669"/>
    <property type="project" value="InterPro"/>
</dbReference>
<dbReference type="GO" id="GO:0046872">
    <property type="term" value="F:metal ion binding"/>
    <property type="evidence" value="ECO:0007669"/>
    <property type="project" value="UniProtKB-KW"/>
</dbReference>
<proteinExistence type="predicted"/>
<dbReference type="Gene3D" id="1.10.760.10">
    <property type="entry name" value="Cytochrome c-like domain"/>
    <property type="match status" value="2"/>
</dbReference>
<accession>A0A0F9U9K3</accession>
<keyword evidence="1" id="KW-0349">Heme</keyword>
<keyword evidence="3" id="KW-0408">Iron</keyword>
<evidence type="ECO:0000256" key="1">
    <source>
        <dbReference type="ARBA" id="ARBA00022617"/>
    </source>
</evidence>
<dbReference type="AlphaFoldDB" id="A0A0F9U9K3"/>
<feature type="domain" description="Cytochrome c" evidence="4">
    <location>
        <begin position="192"/>
        <end position="303"/>
    </location>
</feature>
<evidence type="ECO:0000259" key="4">
    <source>
        <dbReference type="PROSITE" id="PS51007"/>
    </source>
</evidence>
<dbReference type="Pfam" id="PF00034">
    <property type="entry name" value="Cytochrom_C"/>
    <property type="match status" value="2"/>
</dbReference>
<dbReference type="InterPro" id="IPR009056">
    <property type="entry name" value="Cyt_c-like_dom"/>
</dbReference>
<keyword evidence="2" id="KW-0479">Metal-binding</keyword>
<dbReference type="GO" id="GO:0020037">
    <property type="term" value="F:heme binding"/>
    <property type="evidence" value="ECO:0007669"/>
    <property type="project" value="InterPro"/>
</dbReference>
<protein>
    <recommendedName>
        <fullName evidence="4">Cytochrome c domain-containing protein</fullName>
    </recommendedName>
</protein>
<dbReference type="PROSITE" id="PS51007">
    <property type="entry name" value="CYTC"/>
    <property type="match status" value="2"/>
</dbReference>
<dbReference type="EMBL" id="LAZR01000115">
    <property type="protein sequence ID" value="KKN89890.1"/>
    <property type="molecule type" value="Genomic_DNA"/>
</dbReference>